<dbReference type="InterPro" id="IPR051018">
    <property type="entry name" value="Bacteriophage_GH24"/>
</dbReference>
<dbReference type="PANTHER" id="PTHR38107">
    <property type="match status" value="1"/>
</dbReference>
<dbReference type="GO" id="GO:0042742">
    <property type="term" value="P:defense response to bacterium"/>
    <property type="evidence" value="ECO:0007669"/>
    <property type="project" value="UniProtKB-KW"/>
</dbReference>
<evidence type="ECO:0000313" key="8">
    <source>
        <dbReference type="EMBL" id="WGL96282.1"/>
    </source>
</evidence>
<feature type="transmembrane region" description="Helical" evidence="7">
    <location>
        <begin position="7"/>
        <end position="27"/>
    </location>
</feature>
<dbReference type="GO" id="GO:0016998">
    <property type="term" value="P:cell wall macromolecule catabolic process"/>
    <property type="evidence" value="ECO:0007669"/>
    <property type="project" value="InterPro"/>
</dbReference>
<keyword evidence="4 6" id="KW-0378">Hydrolase</keyword>
<comment type="similarity">
    <text evidence="6">Belongs to the glycosyl hydrolase 24 family.</text>
</comment>
<keyword evidence="3 6" id="KW-0081">Bacteriolytic enzyme</keyword>
<dbReference type="GO" id="GO:0009253">
    <property type="term" value="P:peptidoglycan catabolic process"/>
    <property type="evidence" value="ECO:0007669"/>
    <property type="project" value="InterPro"/>
</dbReference>
<dbReference type="InterPro" id="IPR034690">
    <property type="entry name" value="Endolysin_T4_type"/>
</dbReference>
<dbReference type="HAMAP" id="MF_04110">
    <property type="entry name" value="ENDOLYSIN_T4"/>
    <property type="match status" value="1"/>
</dbReference>
<proteinExistence type="inferred from homology"/>
<dbReference type="CDD" id="cd16900">
    <property type="entry name" value="endolysin_R21-like"/>
    <property type="match status" value="1"/>
</dbReference>
<dbReference type="InterPro" id="IPR023346">
    <property type="entry name" value="Lysozyme-like_dom_sf"/>
</dbReference>
<dbReference type="InterPro" id="IPR023347">
    <property type="entry name" value="Lysozyme_dom_sf"/>
</dbReference>
<evidence type="ECO:0000256" key="2">
    <source>
        <dbReference type="ARBA" id="ARBA00022529"/>
    </source>
</evidence>
<keyword evidence="2 6" id="KW-0929">Antimicrobial</keyword>
<reference evidence="8" key="1">
    <citation type="submission" date="2023-04" db="EMBL/GenBank/DDBJ databases">
        <title>Genome dynamics across the evolutionary transition to endosymbiosis.</title>
        <authorList>
            <person name="Siozios S."/>
            <person name="Nadal-Jimenez P."/>
            <person name="Azagi T."/>
            <person name="Sprong H."/>
            <person name="Frost C.L."/>
            <person name="Parratt S.R."/>
            <person name="Taylor G."/>
            <person name="Brettell L."/>
            <person name="Lew K.C."/>
            <person name="Croft L."/>
            <person name="King K.C."/>
            <person name="Brockhurst M.A."/>
            <person name="Hypsa V."/>
            <person name="Novakova E."/>
            <person name="Darby A.C."/>
            <person name="Hurst G.D.D."/>
        </authorList>
    </citation>
    <scope>NUCLEOTIDE SEQUENCE</scope>
    <source>
        <strain evidence="8">AIh</strain>
    </source>
</reference>
<dbReference type="Pfam" id="PF00959">
    <property type="entry name" value="Phage_lysozyme"/>
    <property type="match status" value="1"/>
</dbReference>
<evidence type="ECO:0000313" key="9">
    <source>
        <dbReference type="Proteomes" id="UP001177597"/>
    </source>
</evidence>
<gene>
    <name evidence="8" type="ORF">QE207_06865</name>
</gene>
<evidence type="ECO:0000256" key="5">
    <source>
        <dbReference type="ARBA" id="ARBA00023295"/>
    </source>
</evidence>
<dbReference type="RefSeq" id="WP_280629826.1">
    <property type="nucleotide sequence ID" value="NZ_CP123498.1"/>
</dbReference>
<dbReference type="Proteomes" id="UP001177597">
    <property type="component" value="Chromosome"/>
</dbReference>
<name>A0AA95GCP7_9GAMM</name>
<dbReference type="EMBL" id="CP123498">
    <property type="protein sequence ID" value="WGL96282.1"/>
    <property type="molecule type" value="Genomic_DNA"/>
</dbReference>
<dbReference type="InterPro" id="IPR002196">
    <property type="entry name" value="Glyco_hydro_24"/>
</dbReference>
<evidence type="ECO:0000256" key="7">
    <source>
        <dbReference type="SAM" id="Phobius"/>
    </source>
</evidence>
<evidence type="ECO:0000256" key="6">
    <source>
        <dbReference type="RuleBase" id="RU003788"/>
    </source>
</evidence>
<dbReference type="InterPro" id="IPR043688">
    <property type="entry name" value="SAR_endolysin-like"/>
</dbReference>
<keyword evidence="7" id="KW-1133">Transmembrane helix</keyword>
<dbReference type="GO" id="GO:0003796">
    <property type="term" value="F:lysozyme activity"/>
    <property type="evidence" value="ECO:0007669"/>
    <property type="project" value="UniProtKB-EC"/>
</dbReference>
<evidence type="ECO:0000256" key="4">
    <source>
        <dbReference type="ARBA" id="ARBA00022801"/>
    </source>
</evidence>
<sequence length="157" mass="17238">MVKIPKKIVVAAGGGVMLLASTMIMHFEGLKLAPYFDGGGVLSVCFGHTGKDIKPNTIYSQAECEQWLNSDLQTVKKQVDPLIQVKINTLTQAAIYSFVYNVGIGHFQRSTLLKKLNGGDQNGACEAMKQWVYVGKEKWQGLMTRREIESAICAGNI</sequence>
<dbReference type="EC" id="3.2.1.17" evidence="6"/>
<keyword evidence="5 6" id="KW-0326">Glycosidase</keyword>
<evidence type="ECO:0000256" key="1">
    <source>
        <dbReference type="ARBA" id="ARBA00000632"/>
    </source>
</evidence>
<dbReference type="AlphaFoldDB" id="A0AA95GCP7"/>
<dbReference type="Gene3D" id="1.10.530.40">
    <property type="match status" value="1"/>
</dbReference>
<evidence type="ECO:0000256" key="3">
    <source>
        <dbReference type="ARBA" id="ARBA00022638"/>
    </source>
</evidence>
<dbReference type="PANTHER" id="PTHR38107:SF3">
    <property type="entry name" value="LYSOZYME RRRD-RELATED"/>
    <property type="match status" value="1"/>
</dbReference>
<keyword evidence="7" id="KW-0812">Transmembrane</keyword>
<dbReference type="SUPFAM" id="SSF53955">
    <property type="entry name" value="Lysozyme-like"/>
    <property type="match status" value="1"/>
</dbReference>
<protein>
    <recommendedName>
        <fullName evidence="6">Lysozyme</fullName>
        <ecNumber evidence="6">3.2.1.17</ecNumber>
    </recommendedName>
</protein>
<organism evidence="8 9">
    <name type="scientific">Arsenophonus nasoniae</name>
    <name type="common">son-killer infecting Nasonia vitripennis</name>
    <dbReference type="NCBI Taxonomy" id="638"/>
    <lineage>
        <taxon>Bacteria</taxon>
        <taxon>Pseudomonadati</taxon>
        <taxon>Pseudomonadota</taxon>
        <taxon>Gammaproteobacteria</taxon>
        <taxon>Enterobacterales</taxon>
        <taxon>Morganellaceae</taxon>
        <taxon>Arsenophonus</taxon>
    </lineage>
</organism>
<dbReference type="HAMAP" id="MF_04136">
    <property type="entry name" value="SAR_ENDOLYSIN"/>
    <property type="match status" value="1"/>
</dbReference>
<dbReference type="GO" id="GO:0031640">
    <property type="term" value="P:killing of cells of another organism"/>
    <property type="evidence" value="ECO:0007669"/>
    <property type="project" value="UniProtKB-KW"/>
</dbReference>
<accession>A0AA95GCP7</accession>
<comment type="catalytic activity">
    <reaction evidence="1 6">
        <text>Hydrolysis of (1-&gt;4)-beta-linkages between N-acetylmuramic acid and N-acetyl-D-glucosamine residues in a peptidoglycan and between N-acetyl-D-glucosamine residues in chitodextrins.</text>
        <dbReference type="EC" id="3.2.1.17"/>
    </reaction>
</comment>
<keyword evidence="7" id="KW-0472">Membrane</keyword>